<gene>
    <name evidence="24 25" type="primary">LOC117641351</name>
</gene>
<dbReference type="InterPro" id="IPR040040">
    <property type="entry name" value="ATG11"/>
</dbReference>
<dbReference type="Proteomes" id="UP000515158">
    <property type="component" value="Unplaced"/>
</dbReference>
<evidence type="ECO:0000256" key="13">
    <source>
        <dbReference type="ARBA" id="ARBA00023228"/>
    </source>
</evidence>
<evidence type="ECO:0000256" key="10">
    <source>
        <dbReference type="ARBA" id="ARBA00023015"/>
    </source>
</evidence>
<evidence type="ECO:0000256" key="16">
    <source>
        <dbReference type="ARBA" id="ARBA00053494"/>
    </source>
</evidence>
<dbReference type="GO" id="GO:0034045">
    <property type="term" value="C:phagophore assembly site membrane"/>
    <property type="evidence" value="ECO:0007669"/>
    <property type="project" value="TreeGrafter"/>
</dbReference>
<dbReference type="GO" id="GO:1990316">
    <property type="term" value="C:Atg1/ULK1 kinase complex"/>
    <property type="evidence" value="ECO:0007669"/>
    <property type="project" value="TreeGrafter"/>
</dbReference>
<dbReference type="GeneID" id="117641351"/>
<dbReference type="FunFam" id="3.10.20.90:FF:000049">
    <property type="entry name" value="RB1-inducible coiled-coil protein 1 isoform X1"/>
    <property type="match status" value="1"/>
</dbReference>
<feature type="region of interest" description="Disordered" evidence="20">
    <location>
        <begin position="1097"/>
        <end position="1117"/>
    </location>
</feature>
<dbReference type="GO" id="GO:0060090">
    <property type="term" value="F:molecular adaptor activity"/>
    <property type="evidence" value="ECO:0007669"/>
    <property type="project" value="TreeGrafter"/>
</dbReference>
<dbReference type="KEGG" id="tpal:117641351"/>
<keyword evidence="14" id="KW-0539">Nucleus</keyword>
<feature type="region of interest" description="Disordered" evidence="20">
    <location>
        <begin position="654"/>
        <end position="691"/>
    </location>
</feature>
<dbReference type="GO" id="GO:0034517">
    <property type="term" value="P:ribophagy"/>
    <property type="evidence" value="ECO:0007669"/>
    <property type="project" value="TreeGrafter"/>
</dbReference>
<keyword evidence="12" id="KW-0804">Transcription</keyword>
<dbReference type="Pfam" id="PF10377">
    <property type="entry name" value="ATG11"/>
    <property type="match status" value="1"/>
</dbReference>
<keyword evidence="13" id="KW-0458">Lysosome</keyword>
<dbReference type="Gene3D" id="3.10.20.90">
    <property type="entry name" value="Phosphatidylinositol 3-kinase Catalytic Subunit, Chain A, domain 1"/>
    <property type="match status" value="1"/>
</dbReference>
<keyword evidence="7" id="KW-0597">Phosphoprotein</keyword>
<evidence type="ECO:0000256" key="1">
    <source>
        <dbReference type="ARBA" id="ARBA00004123"/>
    </source>
</evidence>
<evidence type="ECO:0000256" key="12">
    <source>
        <dbReference type="ARBA" id="ARBA00023163"/>
    </source>
</evidence>
<evidence type="ECO:0000256" key="5">
    <source>
        <dbReference type="ARBA" id="ARBA00022448"/>
    </source>
</evidence>
<feature type="compositionally biased region" description="Polar residues" evidence="20">
    <location>
        <begin position="267"/>
        <end position="276"/>
    </location>
</feature>
<dbReference type="SUPFAM" id="SSF54236">
    <property type="entry name" value="Ubiquitin-like"/>
    <property type="match status" value="1"/>
</dbReference>
<evidence type="ECO:0000259" key="22">
    <source>
        <dbReference type="Pfam" id="PF10377"/>
    </source>
</evidence>
<evidence type="ECO:0000256" key="11">
    <source>
        <dbReference type="ARBA" id="ARBA00023054"/>
    </source>
</evidence>
<dbReference type="InterPro" id="IPR019460">
    <property type="entry name" value="Atg11_C"/>
</dbReference>
<evidence type="ECO:0000256" key="14">
    <source>
        <dbReference type="ARBA" id="ARBA00023242"/>
    </source>
</evidence>
<evidence type="ECO:0000256" key="19">
    <source>
        <dbReference type="SAM" id="Coils"/>
    </source>
</evidence>
<feature type="coiled-coil region" evidence="19">
    <location>
        <begin position="960"/>
        <end position="987"/>
    </location>
</feature>
<dbReference type="GO" id="GO:0019901">
    <property type="term" value="F:protein kinase binding"/>
    <property type="evidence" value="ECO:0007669"/>
    <property type="project" value="UniProtKB-ARBA"/>
</dbReference>
<dbReference type="InterPro" id="IPR045326">
    <property type="entry name" value="ATG17-like_dom"/>
</dbReference>
<dbReference type="GO" id="GO:0008285">
    <property type="term" value="P:negative regulation of cell population proliferation"/>
    <property type="evidence" value="ECO:0007669"/>
    <property type="project" value="UniProtKB-ARBA"/>
</dbReference>
<evidence type="ECO:0000256" key="2">
    <source>
        <dbReference type="ARBA" id="ARBA00004329"/>
    </source>
</evidence>
<dbReference type="GO" id="GO:0034727">
    <property type="term" value="P:piecemeal microautophagy of the nucleus"/>
    <property type="evidence" value="ECO:0007669"/>
    <property type="project" value="TreeGrafter"/>
</dbReference>
<evidence type="ECO:0000256" key="20">
    <source>
        <dbReference type="SAM" id="MobiDB-lite"/>
    </source>
</evidence>
<evidence type="ECO:0000313" key="24">
    <source>
        <dbReference type="RefSeq" id="XP_034234481.1"/>
    </source>
</evidence>
<evidence type="ECO:0000313" key="25">
    <source>
        <dbReference type="RefSeq" id="XP_034234483.1"/>
    </source>
</evidence>
<keyword evidence="5" id="KW-0813">Transport</keyword>
<accession>A0A6P8Y4J5</accession>
<name>A0A6P8Y4J5_THRPL</name>
<dbReference type="CDD" id="cd17060">
    <property type="entry name" value="Ubl_RB1CC1"/>
    <property type="match status" value="1"/>
</dbReference>
<dbReference type="Pfam" id="PF04108">
    <property type="entry name" value="ATG17_like"/>
    <property type="match status" value="1"/>
</dbReference>
<evidence type="ECO:0000256" key="7">
    <source>
        <dbReference type="ARBA" id="ARBA00022553"/>
    </source>
</evidence>
<dbReference type="RefSeq" id="XP_034234481.1">
    <property type="nucleotide sequence ID" value="XM_034378590.1"/>
</dbReference>
<protein>
    <recommendedName>
        <fullName evidence="17">RB1-inducible coiled-coil protein 1</fullName>
    </recommendedName>
    <alternativeName>
        <fullName evidence="18">FAK family kinase-interacting protein of 200 kDa</fullName>
    </alternativeName>
</protein>
<evidence type="ECO:0000313" key="23">
    <source>
        <dbReference type="Proteomes" id="UP000515158"/>
    </source>
</evidence>
<keyword evidence="23" id="KW-1185">Reference proteome</keyword>
<feature type="compositionally biased region" description="Polar residues" evidence="20">
    <location>
        <begin position="661"/>
        <end position="670"/>
    </location>
</feature>
<keyword evidence="11 19" id="KW-0175">Coiled coil</keyword>
<keyword evidence="6" id="KW-0963">Cytoplasm</keyword>
<dbReference type="GO" id="GO:0061723">
    <property type="term" value="P:glycophagy"/>
    <property type="evidence" value="ECO:0007669"/>
    <property type="project" value="TreeGrafter"/>
</dbReference>
<dbReference type="GO" id="GO:0005829">
    <property type="term" value="C:cytosol"/>
    <property type="evidence" value="ECO:0007669"/>
    <property type="project" value="UniProtKB-SubCell"/>
</dbReference>
<dbReference type="GO" id="GO:0005764">
    <property type="term" value="C:lysosome"/>
    <property type="evidence" value="ECO:0007669"/>
    <property type="project" value="UniProtKB-SubCell"/>
</dbReference>
<evidence type="ECO:0000256" key="8">
    <source>
        <dbReference type="ARBA" id="ARBA00022927"/>
    </source>
</evidence>
<sequence length="1575" mass="175412">MVGHSIHVSATSDLASNVSSLTTLLRETRVGKMLYIFHVDTGSMMTFEMNLALESVAHLKEVIERACRIPPEKQVLLISGGLSLEPTARVCSYSAGTDTNPIFLFSKSSIESVSPPSPSIDYGSDMDLKEQVDASLSLPASYNTVVVRAQLAQQFCELARDQTRICERLVHDQHLQQQGWAAVVANLEDSVSVFRNQGEVFEQSYQQHLESRGQYVDLLENFNEVLVTLSKIPILPGLLASAVESMQGTDAKSKDDEISEEEAALPQENSASSMSAVATHDESEPMAVSKKSNNSCGEDWQRRHEEKAVTLLQWISTKDNQSTLEQMVDQCGRGLEQLDERVLEELRANVQNALEAATKTDMKDIKGLEERLYGLEQLMFESKRIVQEQTDLATAFQQNQVRANNLGDTSILPDLCASHRRQLHVMSQNHTRLRDIRKRCNRAKEELSVNLYHRLKWIMYVENRMCDVASKLMIYHENLKRLRRHLEVVRQIQMAPQMYVCAVGEVVRRRTFSQAFLSWAGQLASQLQAVHSEELGRRRDFQTRFEGHFLNTLFPGMEDCPPPFATQAPVAFDTMLPKLSKEDVDRLRIDVPSLAMSLTVPELGQIAKLFAKYTPKSQKSIDKNNAAIENQLVTAVTSANLECTDLKAEKQSAEQICDPVSGSSTASPNSLPLRDDREFESETDTEEFEKVGQSPIDMDRIATTVATSEVGVQSVCYQDIGIQCNSRQIPPQTPSGHSGDSFSMSMDKDVCDLPKANLVEVGIQFDGESEASVLCGSESPSDVPTPSTSSSLFPATDSGIQCDNLLGSCLRISSTVSQGAADVAVQVSSLEACASPLPRLIAIGSQCEFSSSPTTAADVAVQCTSPSSATSSLIVDRSWPIRGPRLHSASELRSHVATQCSSPILLSPSQTHGQHVTAEFLATEFYMDESMPSSFTESNSLRSHNVSDIDKPIQDSQTLVRLLQDNLGNAQLQVERAKAQLSSVEKVALAATESLRAELGQIRGQVAVEREDFLKLLDTFKVAWEQLLSAGNFAHSAANHLDLKVELERERRAMSAKDDLIRTLTQSVEERTATVEQLEASLRQRLMVEEEQRAQAEQLQRRLEETESSGNDSEQLRCSELERRLEELENDKTHYIELQTRLDSISKDTVADLNRALEEQKASLELLHQQRMKQLQEEFEVDKARALKDMSDQLSRDHHSELEGLRSRFRLMACASSERSSSESSLEKTEGARSSKVDVDLEVLLREKDLAVQAAVQETEKRLHSGFEAKLQQELRNIRLKMEAEKQVWFNDAVRRVVEVKERHLREREAVLKEECQKHKDTIRRITDEAGPSSGNSDNSGVVWQLQDRINQLETELTEARSRSGAMGISVAIDSSENVTSRDAATSPEPLSLKKNLTCSANNLLQQGKISILTCFPGDAVLVVWNDTHQNYVILQESSTLFFVHSDSLESLGLSLKTDGGRRKIYNTAEVIEKEYCHARKSENRYRVPKGTKFYRVKVRPLQEDSLMLRSSCRSKVQPQHLQHSLLHQPEEIKKVDISVANESEAVSLPCAASGPLSGSSASSLPDMAITDASQ</sequence>
<feature type="domain" description="Autophagy protein ATG17-like" evidence="21">
    <location>
        <begin position="151"/>
        <end position="550"/>
    </location>
</feature>
<organism evidence="25">
    <name type="scientific">Thrips palmi</name>
    <name type="common">Melon thrips</name>
    <dbReference type="NCBI Taxonomy" id="161013"/>
    <lineage>
        <taxon>Eukaryota</taxon>
        <taxon>Metazoa</taxon>
        <taxon>Ecdysozoa</taxon>
        <taxon>Arthropoda</taxon>
        <taxon>Hexapoda</taxon>
        <taxon>Insecta</taxon>
        <taxon>Pterygota</taxon>
        <taxon>Neoptera</taxon>
        <taxon>Paraneoptera</taxon>
        <taxon>Thysanoptera</taxon>
        <taxon>Terebrantia</taxon>
        <taxon>Thripoidea</taxon>
        <taxon>Thripidae</taxon>
        <taxon>Thrips</taxon>
    </lineage>
</organism>
<evidence type="ECO:0000256" key="18">
    <source>
        <dbReference type="ARBA" id="ARBA00080154"/>
    </source>
</evidence>
<dbReference type="GO" id="GO:0015031">
    <property type="term" value="P:protein transport"/>
    <property type="evidence" value="ECO:0007669"/>
    <property type="project" value="UniProtKB-KW"/>
</dbReference>
<feature type="domain" description="Autophagy-related protein 11 C-terminal" evidence="22">
    <location>
        <begin position="1406"/>
        <end position="1500"/>
    </location>
</feature>
<proteinExistence type="predicted"/>
<evidence type="ECO:0000256" key="15">
    <source>
        <dbReference type="ARBA" id="ARBA00023306"/>
    </source>
</evidence>
<feature type="region of interest" description="Disordered" evidence="20">
    <location>
        <begin position="1552"/>
        <end position="1575"/>
    </location>
</feature>
<dbReference type="GO" id="GO:0061709">
    <property type="term" value="P:reticulophagy"/>
    <property type="evidence" value="ECO:0007669"/>
    <property type="project" value="TreeGrafter"/>
</dbReference>
<feature type="region of interest" description="Disordered" evidence="20">
    <location>
        <begin position="249"/>
        <end position="297"/>
    </location>
</feature>
<evidence type="ECO:0000256" key="9">
    <source>
        <dbReference type="ARBA" id="ARBA00023006"/>
    </source>
</evidence>
<keyword evidence="15" id="KW-0131">Cell cycle</keyword>
<dbReference type="GO" id="GO:0000422">
    <property type="term" value="P:autophagy of mitochondrion"/>
    <property type="evidence" value="ECO:0007669"/>
    <property type="project" value="TreeGrafter"/>
</dbReference>
<dbReference type="PANTHER" id="PTHR13222:SF1">
    <property type="entry name" value="RB1-INDUCIBLE COILED-COIL PROTEIN 1"/>
    <property type="match status" value="1"/>
</dbReference>
<comment type="subcellular location">
    <subcellularLocation>
        <location evidence="4">Cytoplasm</location>
        <location evidence="4">Cytosol</location>
    </subcellularLocation>
    <subcellularLocation>
        <location evidence="3">Lysosome</location>
    </subcellularLocation>
    <subcellularLocation>
        <location evidence="1">Nucleus</location>
    </subcellularLocation>
    <subcellularLocation>
        <location evidence="2">Preautophagosomal structure</location>
    </subcellularLocation>
</comment>
<dbReference type="RefSeq" id="XP_034234483.1">
    <property type="nucleotide sequence ID" value="XM_034378592.1"/>
</dbReference>
<dbReference type="InterPro" id="IPR029071">
    <property type="entry name" value="Ubiquitin-like_domsf"/>
</dbReference>
<feature type="compositionally biased region" description="Acidic residues" evidence="20">
    <location>
        <begin position="678"/>
        <end position="687"/>
    </location>
</feature>
<dbReference type="GO" id="GO:0005634">
    <property type="term" value="C:nucleus"/>
    <property type="evidence" value="ECO:0007669"/>
    <property type="project" value="UniProtKB-SubCell"/>
</dbReference>
<dbReference type="PANTHER" id="PTHR13222">
    <property type="entry name" value="RB1-INDUCIBLE COILED-COIL"/>
    <property type="match status" value="1"/>
</dbReference>
<comment type="function">
    <text evidence="16">Involved in autophagy. Regulates early events but also late events of autophagosome formation through direct interaction with Atg16L1. Required for the formation of the autophagosome-like double-membrane structure that surrounds the Salmonella-containing vacuole (SCV) during S.typhimurium infection and subsequent xenophagy. Involved in repair of DNA damage caused by ionizing radiation, which subsequently improves cell survival by decreasing apoptosis. Inhibits PTK2/FAK1 and PTK2B/PYK2 kinase activity, affecting their downstream signaling pathways. Plays a role as a modulator of TGF-beta-signaling by restricting substrate specificity of RNF111. Functions as a DNA-binding transcription factor. Is a potent regulator of the RB1 pathway through induction of RB1 expression. Plays a crucial role in muscular differentiation. Plays an indispensable role in fetal hematopoiesis and in the regulation of neuronal homeostasis.</text>
</comment>
<evidence type="ECO:0000256" key="4">
    <source>
        <dbReference type="ARBA" id="ARBA00004514"/>
    </source>
</evidence>
<keyword evidence="8" id="KW-0653">Protein transport</keyword>
<dbReference type="GO" id="GO:0000045">
    <property type="term" value="P:autophagosome assembly"/>
    <property type="evidence" value="ECO:0007669"/>
    <property type="project" value="InterPro"/>
</dbReference>
<keyword evidence="10" id="KW-0805">Transcription regulation</keyword>
<evidence type="ECO:0000256" key="6">
    <source>
        <dbReference type="ARBA" id="ARBA00022490"/>
    </source>
</evidence>
<feature type="compositionally biased region" description="Low complexity" evidence="20">
    <location>
        <begin position="1553"/>
        <end position="1566"/>
    </location>
</feature>
<evidence type="ECO:0000256" key="3">
    <source>
        <dbReference type="ARBA" id="ARBA00004371"/>
    </source>
</evidence>
<dbReference type="OrthoDB" id="447953at2759"/>
<reference evidence="24 25" key="1">
    <citation type="submission" date="2025-04" db="UniProtKB">
        <authorList>
            <consortium name="RefSeq"/>
        </authorList>
    </citation>
    <scope>IDENTIFICATION</scope>
    <source>
        <tissue evidence="24 25">Total insect</tissue>
    </source>
</reference>
<dbReference type="CTD" id="40700"/>
<feature type="coiled-coil region" evidence="19">
    <location>
        <begin position="1268"/>
        <end position="1363"/>
    </location>
</feature>
<dbReference type="GO" id="GO:0031090">
    <property type="term" value="C:organelle membrane"/>
    <property type="evidence" value="ECO:0007669"/>
    <property type="project" value="UniProtKB-ARBA"/>
</dbReference>
<evidence type="ECO:0000259" key="21">
    <source>
        <dbReference type="Pfam" id="PF04108"/>
    </source>
</evidence>
<keyword evidence="9" id="KW-0072">Autophagy</keyword>
<evidence type="ECO:0000256" key="17">
    <source>
        <dbReference type="ARBA" id="ARBA00069790"/>
    </source>
</evidence>